<dbReference type="GO" id="GO:0097367">
    <property type="term" value="F:carbohydrate derivative binding"/>
    <property type="evidence" value="ECO:0007669"/>
    <property type="project" value="InterPro"/>
</dbReference>
<protein>
    <recommendedName>
        <fullName evidence="8">MurR/RpiR family transcriptional regulator</fullName>
    </recommendedName>
</protein>
<keyword evidence="1" id="KW-0805">Transcription regulation</keyword>
<evidence type="ECO:0000256" key="1">
    <source>
        <dbReference type="ARBA" id="ARBA00023015"/>
    </source>
</evidence>
<evidence type="ECO:0000256" key="2">
    <source>
        <dbReference type="ARBA" id="ARBA00023125"/>
    </source>
</evidence>
<comment type="caution">
    <text evidence="6">The sequence shown here is derived from an EMBL/GenBank/DDBJ whole genome shotgun (WGS) entry which is preliminary data.</text>
</comment>
<dbReference type="InterPro" id="IPR046348">
    <property type="entry name" value="SIS_dom_sf"/>
</dbReference>
<dbReference type="Pfam" id="PF01418">
    <property type="entry name" value="HTH_6"/>
    <property type="match status" value="1"/>
</dbReference>
<dbReference type="Gene3D" id="1.10.10.10">
    <property type="entry name" value="Winged helix-like DNA-binding domain superfamily/Winged helix DNA-binding domain"/>
    <property type="match status" value="1"/>
</dbReference>
<dbReference type="GO" id="GO:0003700">
    <property type="term" value="F:DNA-binding transcription factor activity"/>
    <property type="evidence" value="ECO:0007669"/>
    <property type="project" value="InterPro"/>
</dbReference>
<name>A0A099I9W3_CLOIN</name>
<gene>
    <name evidence="6" type="ORF">CIAN88_05440</name>
</gene>
<organism evidence="6 7">
    <name type="scientific">Clostridium innocuum</name>
    <dbReference type="NCBI Taxonomy" id="1522"/>
    <lineage>
        <taxon>Bacteria</taxon>
        <taxon>Bacillati</taxon>
        <taxon>Bacillota</taxon>
        <taxon>Clostridia</taxon>
        <taxon>Eubacteriales</taxon>
        <taxon>Clostridiaceae</taxon>
        <taxon>Clostridium</taxon>
    </lineage>
</organism>
<evidence type="ECO:0008006" key="8">
    <source>
        <dbReference type="Google" id="ProtNLM"/>
    </source>
</evidence>
<dbReference type="GO" id="GO:1901135">
    <property type="term" value="P:carbohydrate derivative metabolic process"/>
    <property type="evidence" value="ECO:0007669"/>
    <property type="project" value="InterPro"/>
</dbReference>
<dbReference type="InterPro" id="IPR036388">
    <property type="entry name" value="WH-like_DNA-bd_sf"/>
</dbReference>
<dbReference type="SUPFAM" id="SSF53697">
    <property type="entry name" value="SIS domain"/>
    <property type="match status" value="1"/>
</dbReference>
<evidence type="ECO:0000313" key="6">
    <source>
        <dbReference type="EMBL" id="KGJ53992.1"/>
    </source>
</evidence>
<dbReference type="PANTHER" id="PTHR30514:SF1">
    <property type="entry name" value="HTH-TYPE TRANSCRIPTIONAL REGULATOR HEXR-RELATED"/>
    <property type="match status" value="1"/>
</dbReference>
<dbReference type="AlphaFoldDB" id="A0A099I9W3"/>
<dbReference type="GO" id="GO:0003677">
    <property type="term" value="F:DNA binding"/>
    <property type="evidence" value="ECO:0007669"/>
    <property type="project" value="UniProtKB-KW"/>
</dbReference>
<proteinExistence type="predicted"/>
<dbReference type="InterPro" id="IPR009057">
    <property type="entry name" value="Homeodomain-like_sf"/>
</dbReference>
<keyword evidence="3" id="KW-0804">Transcription</keyword>
<dbReference type="PROSITE" id="PS51464">
    <property type="entry name" value="SIS"/>
    <property type="match status" value="1"/>
</dbReference>
<evidence type="ECO:0000313" key="7">
    <source>
        <dbReference type="Proteomes" id="UP000030008"/>
    </source>
</evidence>
<dbReference type="Proteomes" id="UP000030008">
    <property type="component" value="Unassembled WGS sequence"/>
</dbReference>
<dbReference type="PROSITE" id="PS51071">
    <property type="entry name" value="HTH_RPIR"/>
    <property type="match status" value="1"/>
</dbReference>
<dbReference type="PANTHER" id="PTHR30514">
    <property type="entry name" value="GLUCOKINASE"/>
    <property type="match status" value="1"/>
</dbReference>
<keyword evidence="2" id="KW-0238">DNA-binding</keyword>
<dbReference type="EMBL" id="JQIF01000023">
    <property type="protein sequence ID" value="KGJ53992.1"/>
    <property type="molecule type" value="Genomic_DNA"/>
</dbReference>
<feature type="domain" description="SIS" evidence="5">
    <location>
        <begin position="127"/>
        <end position="259"/>
    </location>
</feature>
<dbReference type="InterPro" id="IPR035472">
    <property type="entry name" value="RpiR-like_SIS"/>
</dbReference>
<dbReference type="CDD" id="cd05013">
    <property type="entry name" value="SIS_RpiR"/>
    <property type="match status" value="1"/>
</dbReference>
<dbReference type="SUPFAM" id="SSF46689">
    <property type="entry name" value="Homeodomain-like"/>
    <property type="match status" value="1"/>
</dbReference>
<evidence type="ECO:0000259" key="4">
    <source>
        <dbReference type="PROSITE" id="PS51071"/>
    </source>
</evidence>
<evidence type="ECO:0000259" key="5">
    <source>
        <dbReference type="PROSITE" id="PS51464"/>
    </source>
</evidence>
<dbReference type="RefSeq" id="WP_044904513.1">
    <property type="nucleotide sequence ID" value="NZ_JBDOIP010000003.1"/>
</dbReference>
<reference evidence="6 7" key="1">
    <citation type="submission" date="2014-08" db="EMBL/GenBank/DDBJ databases">
        <title>Clostridium innocuum, an unnegligible vancomycin-resistant pathogen causing extra-intestinal infections.</title>
        <authorList>
            <person name="Feng Y."/>
            <person name="Chiu C.-H."/>
        </authorList>
    </citation>
    <scope>NUCLEOTIDE SEQUENCE [LARGE SCALE GENOMIC DNA]</scope>
    <source>
        <strain evidence="6 7">AN88</strain>
    </source>
</reference>
<dbReference type="Gene3D" id="3.40.50.10490">
    <property type="entry name" value="Glucose-6-phosphate isomerase like protein, domain 1"/>
    <property type="match status" value="1"/>
</dbReference>
<sequence length="288" mass="32494">MNTTKLALFEKQLTNMEDALTKSDQKIVAYLKEHPDRFTRMSITDISEDIGTSIAAITRFVKKMGYDKLQDLKLAITRDMEASESSQYVRVEEDDDILTVSKKVLQKNIETIEDIGKIIREDDLEEAFQIIRDARRVIFTGVGGSASVAQDAYHKFMRIGMMVELITDVHTQAVVSSVGNEEDAIIVVSNEGANTELNAALKVAKENRMKIIAITQFSQSPLTKLADVCLYTLSRNFSYKPQSLISRIAEYSLVDVLYVGFCMQSQDTVAEKLLEISTNMKKFKNYND</sequence>
<dbReference type="InterPro" id="IPR047640">
    <property type="entry name" value="RpiR-like"/>
</dbReference>
<feature type="domain" description="HTH rpiR-type" evidence="4">
    <location>
        <begin position="7"/>
        <end position="83"/>
    </location>
</feature>
<evidence type="ECO:0000256" key="3">
    <source>
        <dbReference type="ARBA" id="ARBA00023163"/>
    </source>
</evidence>
<dbReference type="InterPro" id="IPR001347">
    <property type="entry name" value="SIS_dom"/>
</dbReference>
<accession>A0A099I9W3</accession>
<dbReference type="Pfam" id="PF01380">
    <property type="entry name" value="SIS"/>
    <property type="match status" value="1"/>
</dbReference>
<dbReference type="InterPro" id="IPR000281">
    <property type="entry name" value="HTH_RpiR"/>
</dbReference>